<dbReference type="RefSeq" id="WP_348390441.1">
    <property type="nucleotide sequence ID" value="NZ_CP134145.1"/>
</dbReference>
<keyword evidence="2" id="KW-1185">Reference proteome</keyword>
<proteinExistence type="predicted"/>
<dbReference type="Proteomes" id="UP001258994">
    <property type="component" value="Chromosome"/>
</dbReference>
<organism evidence="1 2">
    <name type="scientific">Thalassotalea psychrophila</name>
    <dbReference type="NCBI Taxonomy" id="3065647"/>
    <lineage>
        <taxon>Bacteria</taxon>
        <taxon>Pseudomonadati</taxon>
        <taxon>Pseudomonadota</taxon>
        <taxon>Gammaproteobacteria</taxon>
        <taxon>Alteromonadales</taxon>
        <taxon>Colwelliaceae</taxon>
        <taxon>Thalassotalea</taxon>
    </lineage>
</organism>
<dbReference type="EMBL" id="CP134145">
    <property type="protein sequence ID" value="WNC71306.1"/>
    <property type="molecule type" value="Genomic_DNA"/>
</dbReference>
<accession>A0ABY9TRG9</accession>
<evidence type="ECO:0000313" key="2">
    <source>
        <dbReference type="Proteomes" id="UP001258994"/>
    </source>
</evidence>
<sequence>MTKIIFSGIANKIAKHCVNLLTEAGLSTTESEQYIKPNFESNNGIPVWVASNDLHNLYSSSEEKDDIKFILFFNSPECTLSLLEPEKIDRNDNVFPDWIEITNELLNFYLSNMKNTILVNVASCINKPHSLIDIVNTKFGSKLQHRLSSEELKSKTHEFSLNQLFETKQSVSMNSLFDNDLIQEVYEKIVSAADLVTDIDESTFESRAKLHAEKSVTELATLQHKSVKNTEFESHVSELTSENEIALLQIHQLQEELEFYFIKSQSTAIWKNKSMQVDVTNRRFEKMLKLQNI</sequence>
<name>A0ABY9TRG9_9GAMM</name>
<reference evidence="2" key="1">
    <citation type="submission" date="2023-09" db="EMBL/GenBank/DDBJ databases">
        <authorList>
            <person name="Li S."/>
            <person name="Li X."/>
            <person name="Zhang C."/>
            <person name="Zhao Z."/>
        </authorList>
    </citation>
    <scope>NUCLEOTIDE SEQUENCE [LARGE SCALE GENOMIC DNA]</scope>
    <source>
        <strain evidence="2">SQ149</strain>
    </source>
</reference>
<protein>
    <submittedName>
        <fullName evidence="1">Uncharacterized protein</fullName>
    </submittedName>
</protein>
<gene>
    <name evidence="1" type="ORF">RGQ13_14400</name>
</gene>
<evidence type="ECO:0000313" key="1">
    <source>
        <dbReference type="EMBL" id="WNC71306.1"/>
    </source>
</evidence>